<evidence type="ECO:0000313" key="1">
    <source>
        <dbReference type="EMBL" id="CAK9000782.1"/>
    </source>
</evidence>
<evidence type="ECO:0000313" key="2">
    <source>
        <dbReference type="EMBL" id="CAK9000822.1"/>
    </source>
</evidence>
<sequence>DDFVDESRRVPSREQTKEIHALSLWQLKRGFMEDQNGQRLYKWKAGVSSIEKGALRIGRRFLNVNQ</sequence>
<dbReference type="EMBL" id="CAXAMN010002681">
    <property type="protein sequence ID" value="CAK9000782.1"/>
    <property type="molecule type" value="Genomic_DNA"/>
</dbReference>
<evidence type="ECO:0000313" key="3">
    <source>
        <dbReference type="Proteomes" id="UP001642484"/>
    </source>
</evidence>
<dbReference type="EMBL" id="CAXAMN010002692">
    <property type="protein sequence ID" value="CAK9000822.1"/>
    <property type="molecule type" value="Genomic_DNA"/>
</dbReference>
<feature type="non-terminal residue" evidence="1">
    <location>
        <position position="66"/>
    </location>
</feature>
<accession>A0ABP0IDV7</accession>
<reference evidence="1 3" key="1">
    <citation type="submission" date="2024-02" db="EMBL/GenBank/DDBJ databases">
        <authorList>
            <person name="Chen Y."/>
            <person name="Shah S."/>
            <person name="Dougan E. K."/>
            <person name="Thang M."/>
            <person name="Chan C."/>
        </authorList>
    </citation>
    <scope>NUCLEOTIDE SEQUENCE [LARGE SCALE GENOMIC DNA]</scope>
</reference>
<proteinExistence type="predicted"/>
<dbReference type="Proteomes" id="UP001642484">
    <property type="component" value="Unassembled WGS sequence"/>
</dbReference>
<feature type="non-terminal residue" evidence="1">
    <location>
        <position position="1"/>
    </location>
</feature>
<keyword evidence="3" id="KW-1185">Reference proteome</keyword>
<comment type="caution">
    <text evidence="1">The sequence shown here is derived from an EMBL/GenBank/DDBJ whole genome shotgun (WGS) entry which is preliminary data.</text>
</comment>
<protein>
    <submittedName>
        <fullName evidence="1">Uncharacterized protein</fullName>
    </submittedName>
</protein>
<gene>
    <name evidence="1" type="ORF">CCMP2556_LOCUS6203</name>
    <name evidence="2" type="ORF">CCMP2556_LOCUS6221</name>
</gene>
<organism evidence="1 3">
    <name type="scientific">Durusdinium trenchii</name>
    <dbReference type="NCBI Taxonomy" id="1381693"/>
    <lineage>
        <taxon>Eukaryota</taxon>
        <taxon>Sar</taxon>
        <taxon>Alveolata</taxon>
        <taxon>Dinophyceae</taxon>
        <taxon>Suessiales</taxon>
        <taxon>Symbiodiniaceae</taxon>
        <taxon>Durusdinium</taxon>
    </lineage>
</organism>
<name>A0ABP0IDV7_9DINO</name>